<dbReference type="Pfam" id="PF07504">
    <property type="entry name" value="FTP"/>
    <property type="match status" value="1"/>
</dbReference>
<evidence type="ECO:0000256" key="1">
    <source>
        <dbReference type="ARBA" id="ARBA00009388"/>
    </source>
</evidence>
<dbReference type="EC" id="3.4.24.-" evidence="8"/>
<reference evidence="12 13" key="1">
    <citation type="submission" date="2024-08" db="EMBL/GenBank/DDBJ databases">
        <authorList>
            <person name="Lu H."/>
        </authorList>
    </citation>
    <scope>NUCLEOTIDE SEQUENCE [LARGE SCALE GENOMIC DNA]</scope>
    <source>
        <strain evidence="12 13">BYS87W</strain>
    </source>
</reference>
<evidence type="ECO:0000313" key="13">
    <source>
        <dbReference type="Proteomes" id="UP001606303"/>
    </source>
</evidence>
<dbReference type="RefSeq" id="WP_394383220.1">
    <property type="nucleotide sequence ID" value="NZ_JBIGIB010000002.1"/>
</dbReference>
<dbReference type="Gene3D" id="3.10.450.40">
    <property type="match status" value="1"/>
</dbReference>
<dbReference type="CDD" id="cd09597">
    <property type="entry name" value="M4_TLP"/>
    <property type="match status" value="1"/>
</dbReference>
<name>A0ABW7GWY4_9BURK</name>
<dbReference type="InterPro" id="IPR023612">
    <property type="entry name" value="Peptidase_M4"/>
</dbReference>
<dbReference type="Gene3D" id="3.10.170.10">
    <property type="match status" value="1"/>
</dbReference>
<comment type="cofactor">
    <cofactor evidence="8">
        <name>Zn(2+)</name>
        <dbReference type="ChEBI" id="CHEBI:29105"/>
    </cofactor>
</comment>
<dbReference type="InterPro" id="IPR050728">
    <property type="entry name" value="Zinc_Metalloprotease_M4"/>
</dbReference>
<dbReference type="PANTHER" id="PTHR33794:SF1">
    <property type="entry name" value="BACILLOLYSIN"/>
    <property type="match status" value="1"/>
</dbReference>
<keyword evidence="4 8" id="KW-0732">Signal</keyword>
<dbReference type="EMBL" id="JBIGIB010000002">
    <property type="protein sequence ID" value="MFG6466489.1"/>
    <property type="molecule type" value="Genomic_DNA"/>
</dbReference>
<comment type="similarity">
    <text evidence="1 8">Belongs to the peptidase M4 family.</text>
</comment>
<feature type="chain" id="PRO_5044950838" description="Neutral metalloproteinase" evidence="8">
    <location>
        <begin position="24"/>
        <end position="535"/>
    </location>
</feature>
<dbReference type="InterPro" id="IPR027268">
    <property type="entry name" value="Peptidase_M4/M1_CTD_sf"/>
</dbReference>
<comment type="subcellular location">
    <subcellularLocation>
        <location evidence="8">Secreted</location>
    </subcellularLocation>
</comment>
<dbReference type="InterPro" id="IPR013856">
    <property type="entry name" value="Peptidase_M4_domain"/>
</dbReference>
<gene>
    <name evidence="12" type="ORF">ACG01O_07725</name>
</gene>
<dbReference type="PANTHER" id="PTHR33794">
    <property type="entry name" value="BACILLOLYSIN"/>
    <property type="match status" value="1"/>
</dbReference>
<evidence type="ECO:0000259" key="9">
    <source>
        <dbReference type="Pfam" id="PF01447"/>
    </source>
</evidence>
<protein>
    <recommendedName>
        <fullName evidence="8">Neutral metalloproteinase</fullName>
        <ecNumber evidence="8">3.4.24.-</ecNumber>
    </recommendedName>
</protein>
<proteinExistence type="inferred from homology"/>
<keyword evidence="13" id="KW-1185">Reference proteome</keyword>
<keyword evidence="6 8" id="KW-0862">Zinc</keyword>
<comment type="caution">
    <text evidence="12">The sequence shown here is derived from an EMBL/GenBank/DDBJ whole genome shotgun (WGS) entry which is preliminary data.</text>
</comment>
<dbReference type="InterPro" id="IPR001570">
    <property type="entry name" value="Peptidase_M4_C_domain"/>
</dbReference>
<evidence type="ECO:0000256" key="3">
    <source>
        <dbReference type="ARBA" id="ARBA00022723"/>
    </source>
</evidence>
<comment type="function">
    <text evidence="8">Extracellular zinc metalloprotease.</text>
</comment>
<dbReference type="PRINTS" id="PR00730">
    <property type="entry name" value="THERMOLYSIN"/>
</dbReference>
<evidence type="ECO:0000256" key="6">
    <source>
        <dbReference type="ARBA" id="ARBA00022833"/>
    </source>
</evidence>
<dbReference type="Pfam" id="PF02868">
    <property type="entry name" value="Peptidase_M4_C"/>
    <property type="match status" value="1"/>
</dbReference>
<dbReference type="Gene3D" id="1.10.390.10">
    <property type="entry name" value="Neutral Protease Domain 2"/>
    <property type="match status" value="1"/>
</dbReference>
<organism evidence="12 13">
    <name type="scientific">Pelomonas baiyunensis</name>
    <dbReference type="NCBI Taxonomy" id="3299026"/>
    <lineage>
        <taxon>Bacteria</taxon>
        <taxon>Pseudomonadati</taxon>
        <taxon>Pseudomonadota</taxon>
        <taxon>Betaproteobacteria</taxon>
        <taxon>Burkholderiales</taxon>
        <taxon>Sphaerotilaceae</taxon>
        <taxon>Roseateles</taxon>
    </lineage>
</organism>
<evidence type="ECO:0000256" key="4">
    <source>
        <dbReference type="ARBA" id="ARBA00022729"/>
    </source>
</evidence>
<evidence type="ECO:0000256" key="8">
    <source>
        <dbReference type="RuleBase" id="RU366073"/>
    </source>
</evidence>
<keyword evidence="7 8" id="KW-0482">Metalloprotease</keyword>
<keyword evidence="8" id="KW-0964">Secreted</keyword>
<accession>A0ABW7GWY4</accession>
<evidence type="ECO:0000259" key="10">
    <source>
        <dbReference type="Pfam" id="PF02868"/>
    </source>
</evidence>
<dbReference type="SUPFAM" id="SSF55486">
    <property type="entry name" value="Metalloproteases ('zincins'), catalytic domain"/>
    <property type="match status" value="1"/>
</dbReference>
<keyword evidence="3" id="KW-0479">Metal-binding</keyword>
<keyword evidence="5 8" id="KW-0378">Hydrolase</keyword>
<evidence type="ECO:0000256" key="5">
    <source>
        <dbReference type="ARBA" id="ARBA00022801"/>
    </source>
</evidence>
<evidence type="ECO:0000313" key="12">
    <source>
        <dbReference type="EMBL" id="MFG6466489.1"/>
    </source>
</evidence>
<evidence type="ECO:0000256" key="7">
    <source>
        <dbReference type="ARBA" id="ARBA00023049"/>
    </source>
</evidence>
<sequence>MFNTSHKLTVLALASLAATAAQAQAEVQAQNLPEAAAAVARAHAKAESLVRQFPGLSLDAKDHTYETRRVVTDEDGASHVHMDRRIGGLRAIGADVIVQTDRFGNLATMHRSAKMLPSVASAAALAKVGVTSSRAVGVVVDAFPGGEIQGTPEQVVWARGDLPRLAWEVRVSGTAKDGTPYEKHVIVDATSGTQLDAWDDIHTAAASGTGKTLYSGNVALTTNSVTGGYELRDPSRGNTYTINLANGTSGGSVVTDTDNIWGNNSTTSSQSAAADAQYGTAKTWDYYKNVHGRNGIANDGRGAYNRVHYSRNYNNAYWSDSCFCMTYGDGDGTTLKPLVALDVAGHEMTHGVTSRTAGLIYSGESGGLNEATSDIFGTMVEFYAANASDAGDYLIGEKIMVGGGSLRSMVKPSSDGGSADCWYSGVGNLDVHYSSGVANHFFFLLAEGTNSAYGTSPTCVAGNTRVATGSGSLTGIGRTAAAKIWYRALTTKFTSSTTYAQARAATIAAAQELAATLGADYSAKVAAAWSAVGRN</sequence>
<feature type="domain" description="Peptidase M4 C-terminal" evidence="10">
    <location>
        <begin position="357"/>
        <end position="533"/>
    </location>
</feature>
<dbReference type="Proteomes" id="UP001606303">
    <property type="component" value="Unassembled WGS sequence"/>
</dbReference>
<feature type="domain" description="FTP" evidence="11">
    <location>
        <begin position="65"/>
        <end position="112"/>
    </location>
</feature>
<keyword evidence="2 8" id="KW-0645">Protease</keyword>
<evidence type="ECO:0000256" key="2">
    <source>
        <dbReference type="ARBA" id="ARBA00022670"/>
    </source>
</evidence>
<feature type="domain" description="Peptidase M4" evidence="9">
    <location>
        <begin position="208"/>
        <end position="354"/>
    </location>
</feature>
<evidence type="ECO:0000259" key="11">
    <source>
        <dbReference type="Pfam" id="PF07504"/>
    </source>
</evidence>
<dbReference type="Pfam" id="PF01447">
    <property type="entry name" value="Peptidase_M4"/>
    <property type="match status" value="1"/>
</dbReference>
<dbReference type="InterPro" id="IPR011096">
    <property type="entry name" value="FTP_domain"/>
</dbReference>
<feature type="signal peptide" evidence="8">
    <location>
        <begin position="1"/>
        <end position="23"/>
    </location>
</feature>